<dbReference type="OrthoDB" id="8416215at2"/>
<dbReference type="PANTHER" id="PTHR44757:SF2">
    <property type="entry name" value="BIOFILM ARCHITECTURE MAINTENANCE PROTEIN MBAA"/>
    <property type="match status" value="1"/>
</dbReference>
<feature type="domain" description="EAL" evidence="2">
    <location>
        <begin position="518"/>
        <end position="770"/>
    </location>
</feature>
<dbReference type="PANTHER" id="PTHR44757">
    <property type="entry name" value="DIGUANYLATE CYCLASE DGCP"/>
    <property type="match status" value="1"/>
</dbReference>
<feature type="transmembrane region" description="Helical" evidence="1">
    <location>
        <begin position="257"/>
        <end position="278"/>
    </location>
</feature>
<dbReference type="InterPro" id="IPR001633">
    <property type="entry name" value="EAL_dom"/>
</dbReference>
<dbReference type="InterPro" id="IPR052155">
    <property type="entry name" value="Biofilm_reg_signaling"/>
</dbReference>
<dbReference type="Proteomes" id="UP000219167">
    <property type="component" value="Unassembled WGS sequence"/>
</dbReference>
<keyword evidence="1" id="KW-0812">Transmembrane</keyword>
<gene>
    <name evidence="5" type="ORF">SAMN05892877_106251</name>
</gene>
<dbReference type="SUPFAM" id="SSF141868">
    <property type="entry name" value="EAL domain-like"/>
    <property type="match status" value="1"/>
</dbReference>
<dbReference type="RefSeq" id="WP_097139232.1">
    <property type="nucleotide sequence ID" value="NZ_OBQD01000006.1"/>
</dbReference>
<dbReference type="SMART" id="SM00052">
    <property type="entry name" value="EAL"/>
    <property type="match status" value="1"/>
</dbReference>
<dbReference type="InterPro" id="IPR035919">
    <property type="entry name" value="EAL_sf"/>
</dbReference>
<dbReference type="Pfam" id="PF00563">
    <property type="entry name" value="EAL"/>
    <property type="match status" value="1"/>
</dbReference>
<feature type="domain" description="HAMP" evidence="3">
    <location>
        <begin position="280"/>
        <end position="332"/>
    </location>
</feature>
<accession>A0A285UDS2</accession>
<dbReference type="Gene3D" id="3.20.20.450">
    <property type="entry name" value="EAL domain"/>
    <property type="match status" value="1"/>
</dbReference>
<keyword evidence="1" id="KW-1133">Transmembrane helix</keyword>
<organism evidence="5 6">
    <name type="scientific">Rhizobium subbaraonis</name>
    <dbReference type="NCBI Taxonomy" id="908946"/>
    <lineage>
        <taxon>Bacteria</taxon>
        <taxon>Pseudomonadati</taxon>
        <taxon>Pseudomonadota</taxon>
        <taxon>Alphaproteobacteria</taxon>
        <taxon>Hyphomicrobiales</taxon>
        <taxon>Rhizobiaceae</taxon>
        <taxon>Rhizobium/Agrobacterium group</taxon>
        <taxon>Rhizobium</taxon>
    </lineage>
</organism>
<dbReference type="Pfam" id="PF00990">
    <property type="entry name" value="GGDEF"/>
    <property type="match status" value="1"/>
</dbReference>
<dbReference type="InterPro" id="IPR000160">
    <property type="entry name" value="GGDEF_dom"/>
</dbReference>
<evidence type="ECO:0000259" key="2">
    <source>
        <dbReference type="PROSITE" id="PS50883"/>
    </source>
</evidence>
<evidence type="ECO:0000256" key="1">
    <source>
        <dbReference type="SAM" id="Phobius"/>
    </source>
</evidence>
<dbReference type="PROSITE" id="PS50885">
    <property type="entry name" value="HAMP"/>
    <property type="match status" value="1"/>
</dbReference>
<sequence length="792" mass="87253">MTLGKRAFVLIFPVVLAGYVLAASLLYFSQSHSILGLERARLWQQLGLLGAVFENDVTKNKSLIYSLVEGNAVRLFVSEPDASYRSNAIGVLMQKNVKSLSEDATRFVSLAIIRPPLSVDFYYENSQDPFAEIPQAQLLHARSMIDSPKLSGWSYIEPEGTSPLIVHSQFLDPLTFNQPVSSAKDGSILIQTAVLPRPFLDMKKALEREYGAKIEISNHPLTAKGALSATVRLGPSLHARLTPPPGHLDAKLLNLKLLLAAGAVVLSLFTIGIVLVLVRRFITNPVARLDKQLMEVMSGRRRELAPSDEAGEIGRLSANMKQLHDNVVESFGLVQSASWTDTLTGISNREHFNVRSNQMLDGARRSGTGCTLLFIDVDNFKFVNDKYGHKVGDELLRTLAPRINAIVRSVTERRELPEALVARLSGDEFAIMVQSNPADGTITEISRSILGLFSDGFEMLEKSYPVTASIGIAIFPDDAADLQELLANADAAMYQAKAQGKNGSARYSRSLHEKRTRQRQIEEELQTMRPDDEMHLVYMPIVDGRGKVSGCEALLRWTSPLLGRVTPDEFIPIAETTGLFSKIDSWVIDKAMSQYGQIRRLFGADTVLCINISSAELYNKSISDRFCDGLVRYGIEARSIEIELTETYAVKLGDLSQRNIDMLRSKGFRISIDDFGAGYTSVQQIIDYPAETIKLDRALVESLTNAAALPTLRAVIALCHAQDMQVVAEGVDTPEKMALLAAAGCDLYQGYLISEPRTIDDLGLWAMQRLIEQAREKSPSSKTGAARKASQA</sequence>
<name>A0A285UDS2_9HYPH</name>
<dbReference type="PROSITE" id="PS50887">
    <property type="entry name" value="GGDEF"/>
    <property type="match status" value="1"/>
</dbReference>
<dbReference type="SMART" id="SM00267">
    <property type="entry name" value="GGDEF"/>
    <property type="match status" value="1"/>
</dbReference>
<evidence type="ECO:0000313" key="6">
    <source>
        <dbReference type="Proteomes" id="UP000219167"/>
    </source>
</evidence>
<dbReference type="InterPro" id="IPR029787">
    <property type="entry name" value="Nucleotide_cyclase"/>
</dbReference>
<keyword evidence="1" id="KW-0472">Membrane</keyword>
<dbReference type="CDD" id="cd01949">
    <property type="entry name" value="GGDEF"/>
    <property type="match status" value="1"/>
</dbReference>
<feature type="domain" description="GGDEF" evidence="4">
    <location>
        <begin position="368"/>
        <end position="509"/>
    </location>
</feature>
<reference evidence="5 6" key="1">
    <citation type="submission" date="2017-08" db="EMBL/GenBank/DDBJ databases">
        <authorList>
            <person name="de Groot N.N."/>
        </authorList>
    </citation>
    <scope>NUCLEOTIDE SEQUENCE [LARGE SCALE GENOMIC DNA]</scope>
    <source>
        <strain evidence="5 6">JC85</strain>
    </source>
</reference>
<dbReference type="GO" id="GO:0007165">
    <property type="term" value="P:signal transduction"/>
    <property type="evidence" value="ECO:0007669"/>
    <property type="project" value="InterPro"/>
</dbReference>
<dbReference type="EMBL" id="OBQD01000006">
    <property type="protein sequence ID" value="SOC39903.1"/>
    <property type="molecule type" value="Genomic_DNA"/>
</dbReference>
<dbReference type="InterPro" id="IPR003660">
    <property type="entry name" value="HAMP_dom"/>
</dbReference>
<protein>
    <submittedName>
        <fullName evidence="5">Diguanylate cyclase/phosphodiesterase</fullName>
    </submittedName>
</protein>
<evidence type="ECO:0000259" key="3">
    <source>
        <dbReference type="PROSITE" id="PS50885"/>
    </source>
</evidence>
<dbReference type="GO" id="GO:0016020">
    <property type="term" value="C:membrane"/>
    <property type="evidence" value="ECO:0007669"/>
    <property type="project" value="InterPro"/>
</dbReference>
<dbReference type="PROSITE" id="PS50883">
    <property type="entry name" value="EAL"/>
    <property type="match status" value="1"/>
</dbReference>
<dbReference type="Gene3D" id="3.30.70.270">
    <property type="match status" value="1"/>
</dbReference>
<dbReference type="CDD" id="cd01948">
    <property type="entry name" value="EAL"/>
    <property type="match status" value="1"/>
</dbReference>
<dbReference type="InterPro" id="IPR043128">
    <property type="entry name" value="Rev_trsase/Diguanyl_cyclase"/>
</dbReference>
<dbReference type="SUPFAM" id="SSF55073">
    <property type="entry name" value="Nucleotide cyclase"/>
    <property type="match status" value="1"/>
</dbReference>
<dbReference type="NCBIfam" id="TIGR00254">
    <property type="entry name" value="GGDEF"/>
    <property type="match status" value="1"/>
</dbReference>
<dbReference type="Gene3D" id="6.10.340.10">
    <property type="match status" value="1"/>
</dbReference>
<evidence type="ECO:0000313" key="5">
    <source>
        <dbReference type="EMBL" id="SOC39903.1"/>
    </source>
</evidence>
<dbReference type="AlphaFoldDB" id="A0A285UDS2"/>
<evidence type="ECO:0000259" key="4">
    <source>
        <dbReference type="PROSITE" id="PS50887"/>
    </source>
</evidence>
<proteinExistence type="predicted"/>
<keyword evidence="6" id="KW-1185">Reference proteome</keyword>